<dbReference type="CDD" id="cd07989">
    <property type="entry name" value="LPLAT_AGPAT-like"/>
    <property type="match status" value="1"/>
</dbReference>
<proteinExistence type="predicted"/>
<dbReference type="AlphaFoldDB" id="H4GKS1"/>
<evidence type="ECO:0000256" key="1">
    <source>
        <dbReference type="ARBA" id="ARBA00022679"/>
    </source>
</evidence>
<accession>H4GKS1</accession>
<dbReference type="PANTHER" id="PTHR10434">
    <property type="entry name" value="1-ACYL-SN-GLYCEROL-3-PHOSPHATE ACYLTRANSFERASE"/>
    <property type="match status" value="1"/>
</dbReference>
<dbReference type="RefSeq" id="WP_007122653.1">
    <property type="nucleotide sequence ID" value="NZ_AICN01000072.1"/>
</dbReference>
<keyword evidence="2 4" id="KW-0012">Acyltransferase</keyword>
<feature type="domain" description="Phospholipid/glycerol acyltransferase" evidence="3">
    <location>
        <begin position="34"/>
        <end position="144"/>
    </location>
</feature>
<keyword evidence="1 4" id="KW-0808">Transferase</keyword>
<name>H4GKS1_9LACO</name>
<dbReference type="STRING" id="1144300.PS3_12879"/>
<dbReference type="Pfam" id="PF01553">
    <property type="entry name" value="Acyltransferase"/>
    <property type="match status" value="1"/>
</dbReference>
<dbReference type="InterPro" id="IPR002123">
    <property type="entry name" value="Plipid/glycerol_acylTrfase"/>
</dbReference>
<dbReference type="SUPFAM" id="SSF69593">
    <property type="entry name" value="Glycerol-3-phosphate (1)-acyltransferase"/>
    <property type="match status" value="1"/>
</dbReference>
<dbReference type="EMBL" id="AICN01000072">
    <property type="protein sequence ID" value="EHS84991.1"/>
    <property type="molecule type" value="Genomic_DNA"/>
</dbReference>
<reference evidence="4 5" key="1">
    <citation type="journal article" date="2013" name="Genome Announc.">
        <title>Genome Sequence of Lactobacillus gastricus PS3, a Strain Isolated from Human Milk.</title>
        <authorList>
            <person name="Martin V."/>
            <person name="Cardenas N."/>
            <person name="Jimenez E."/>
            <person name="Maldonado A."/>
            <person name="Rodriguez J.M."/>
            <person name="Fernandez L."/>
        </authorList>
    </citation>
    <scope>NUCLEOTIDE SEQUENCE [LARGE SCALE GENOMIC DNA]</scope>
    <source>
        <strain evidence="4 5">PS3</strain>
    </source>
</reference>
<dbReference type="PATRIC" id="fig|1144300.3.peg.1647"/>
<evidence type="ECO:0000259" key="3">
    <source>
        <dbReference type="SMART" id="SM00563"/>
    </source>
</evidence>
<protein>
    <submittedName>
        <fullName evidence="4">1-acyl-sn-glycerol-3-phosphate acyltransferase</fullName>
    </submittedName>
</protein>
<gene>
    <name evidence="4" type="ORF">PS3_12879</name>
</gene>
<dbReference type="PANTHER" id="PTHR10434:SF40">
    <property type="entry name" value="1-ACYL-SN-GLYCEROL-3-PHOSPHATE ACYLTRANSFERASE"/>
    <property type="match status" value="1"/>
</dbReference>
<evidence type="ECO:0000313" key="4">
    <source>
        <dbReference type="EMBL" id="EHS84991.1"/>
    </source>
</evidence>
<sequence length="207" mass="23849">MLYRLVYYIFAPLLALINLRQKVYNKENLPQGNYVLVAPHRTWMDPPLLALAAYPKQFGFMAKQELFKNPVGSWIIRSLHAYPVDRKNPGMSAIKGPVKMLKDTELSTIIFPTGSRYSKKMKGGALLIAKMANVPVVPAVYQGPTNLKELFSWRNRRQVAFGKPIYIDRKTKLTDEVQADLETQIQTQFDQLDHQINPNYHYQIPKK</sequence>
<dbReference type="OrthoDB" id="9803035at2"/>
<dbReference type="GO" id="GO:0003841">
    <property type="term" value="F:1-acylglycerol-3-phosphate O-acyltransferase activity"/>
    <property type="evidence" value="ECO:0007669"/>
    <property type="project" value="TreeGrafter"/>
</dbReference>
<evidence type="ECO:0000256" key="2">
    <source>
        <dbReference type="ARBA" id="ARBA00023315"/>
    </source>
</evidence>
<comment type="caution">
    <text evidence="4">The sequence shown here is derived from an EMBL/GenBank/DDBJ whole genome shotgun (WGS) entry which is preliminary data.</text>
</comment>
<dbReference type="Proteomes" id="UP000004567">
    <property type="component" value="Unassembled WGS sequence"/>
</dbReference>
<organism evidence="4 5">
    <name type="scientific">Limosilactobacillus gastricus PS3</name>
    <dbReference type="NCBI Taxonomy" id="1144300"/>
    <lineage>
        <taxon>Bacteria</taxon>
        <taxon>Bacillati</taxon>
        <taxon>Bacillota</taxon>
        <taxon>Bacilli</taxon>
        <taxon>Lactobacillales</taxon>
        <taxon>Lactobacillaceae</taxon>
        <taxon>Limosilactobacillus</taxon>
    </lineage>
</organism>
<dbReference type="SMART" id="SM00563">
    <property type="entry name" value="PlsC"/>
    <property type="match status" value="1"/>
</dbReference>
<dbReference type="GO" id="GO:0006654">
    <property type="term" value="P:phosphatidic acid biosynthetic process"/>
    <property type="evidence" value="ECO:0007669"/>
    <property type="project" value="TreeGrafter"/>
</dbReference>
<evidence type="ECO:0000313" key="5">
    <source>
        <dbReference type="Proteomes" id="UP000004567"/>
    </source>
</evidence>